<sequence>MDEEGITNLIPNSEIQQDQFNEDQRKEKVDQLKQSIQEKYPQSFVSQSDINDQIYLLTFPLEIHVGILTTQFEIEIDFQQLKIQILSYFTNNNGLILIQSKILRLSVSRYMLRLNNNLRVGSFFINPVFGQLGFNLQCNNSDQSFFKQNLYESEFISYLDILIMTAIHSLRFHFMRILFMINQINIKLFKVFENYMDKIRYQEESESKSKKIGESNMSWRKLPKDAEILLSRIKKVVKNDMHLEFSGKDYEELGPILQKQVTTDTKCLIQIKPVELNDLEVDKSFLISEGGFCNIYSKDIFYQFVREGQKQMQSQKRPLVIKTDKQPQGDKVKKEIEIVAKLSEVQTLDPKDLANNRLKYFKFSGCCPYIAQFYCVPERPDKVLMERYYHSSLDFFKAKQSEVLSLSTRIFIAHSIAMGLRYIHNYGIIHMDIKSANILISKTLMAKITDFGEAINKSKYSDKEKPGKTLPFCAPEIQQKLEANQYTFAYDIYSFGVLLFELLFDRFPIDFRRQNLKPLEEKLHKLTYAIRYDESVDKLLGPQVIMKYLGRMCLQCMQPDPALRPNIDKIVLVLKDCLTYLDKVY</sequence>
<dbReference type="PANTHER" id="PTHR27001">
    <property type="entry name" value="OS01G0253100 PROTEIN"/>
    <property type="match status" value="1"/>
</dbReference>
<dbReference type="GO" id="GO:0005886">
    <property type="term" value="C:plasma membrane"/>
    <property type="evidence" value="ECO:0000318"/>
    <property type="project" value="GO_Central"/>
</dbReference>
<dbReference type="STRING" id="5888.A0E8K2"/>
<dbReference type="OMA" id="HMDIKSA"/>
<dbReference type="Proteomes" id="UP000000600">
    <property type="component" value="Unassembled WGS sequence"/>
</dbReference>
<dbReference type="GeneID" id="5044801"/>
<evidence type="ECO:0000256" key="2">
    <source>
        <dbReference type="ARBA" id="ARBA00022840"/>
    </source>
</evidence>
<dbReference type="GO" id="GO:0007165">
    <property type="term" value="P:signal transduction"/>
    <property type="evidence" value="ECO:0000318"/>
    <property type="project" value="GO_Central"/>
</dbReference>
<evidence type="ECO:0000313" key="4">
    <source>
        <dbReference type="EMBL" id="CAK91619.1"/>
    </source>
</evidence>
<keyword evidence="5" id="KW-1185">Reference proteome</keyword>
<protein>
    <recommendedName>
        <fullName evidence="3">Protein kinase domain-containing protein</fullName>
    </recommendedName>
</protein>
<dbReference type="KEGG" id="ptm:GSPATT00024348001"/>
<keyword evidence="2" id="KW-0067">ATP-binding</keyword>
<dbReference type="HOGENOM" id="CLU_472136_0_0_1"/>
<dbReference type="eggNOG" id="KOG0193">
    <property type="taxonomic scope" value="Eukaryota"/>
</dbReference>
<evidence type="ECO:0000256" key="1">
    <source>
        <dbReference type="ARBA" id="ARBA00022741"/>
    </source>
</evidence>
<name>A0E8K2_PARTE</name>
<keyword evidence="1" id="KW-0547">Nucleotide-binding</keyword>
<dbReference type="GO" id="GO:0004672">
    <property type="term" value="F:protein kinase activity"/>
    <property type="evidence" value="ECO:0000318"/>
    <property type="project" value="GO_Central"/>
</dbReference>
<dbReference type="InterPro" id="IPR008271">
    <property type="entry name" value="Ser/Thr_kinase_AS"/>
</dbReference>
<dbReference type="SUPFAM" id="SSF56112">
    <property type="entry name" value="Protein kinase-like (PK-like)"/>
    <property type="match status" value="1"/>
</dbReference>
<proteinExistence type="predicted"/>
<dbReference type="RefSeq" id="XP_001459016.1">
    <property type="nucleotide sequence ID" value="XM_001458979.1"/>
</dbReference>
<dbReference type="EMBL" id="CT868664">
    <property type="protein sequence ID" value="CAK91619.1"/>
    <property type="molecule type" value="Genomic_DNA"/>
</dbReference>
<dbReference type="SMART" id="SM00220">
    <property type="entry name" value="S_TKc"/>
    <property type="match status" value="1"/>
</dbReference>
<dbReference type="InterPro" id="IPR000719">
    <property type="entry name" value="Prot_kinase_dom"/>
</dbReference>
<dbReference type="PANTHER" id="PTHR27001:SF931">
    <property type="entry name" value="OS11G0664100 PROTEIN"/>
    <property type="match status" value="1"/>
</dbReference>
<dbReference type="Pfam" id="PF00069">
    <property type="entry name" value="Pkinase"/>
    <property type="match status" value="1"/>
</dbReference>
<dbReference type="Gene3D" id="1.10.510.10">
    <property type="entry name" value="Transferase(Phosphotransferase) domain 1"/>
    <property type="match status" value="1"/>
</dbReference>
<dbReference type="InParanoid" id="A0E8K2"/>
<dbReference type="GO" id="GO:0005524">
    <property type="term" value="F:ATP binding"/>
    <property type="evidence" value="ECO:0007669"/>
    <property type="project" value="UniProtKB-KW"/>
</dbReference>
<dbReference type="FunFam" id="1.10.510.10:FF:001792">
    <property type="entry name" value="Uncharacterized protein"/>
    <property type="match status" value="1"/>
</dbReference>
<dbReference type="OrthoDB" id="4062651at2759"/>
<evidence type="ECO:0000313" key="5">
    <source>
        <dbReference type="Proteomes" id="UP000000600"/>
    </source>
</evidence>
<dbReference type="PROSITE" id="PS00108">
    <property type="entry name" value="PROTEIN_KINASE_ST"/>
    <property type="match status" value="1"/>
</dbReference>
<organism evidence="4 5">
    <name type="scientific">Paramecium tetraurelia</name>
    <dbReference type="NCBI Taxonomy" id="5888"/>
    <lineage>
        <taxon>Eukaryota</taxon>
        <taxon>Sar</taxon>
        <taxon>Alveolata</taxon>
        <taxon>Ciliophora</taxon>
        <taxon>Intramacronucleata</taxon>
        <taxon>Oligohymenophorea</taxon>
        <taxon>Peniculida</taxon>
        <taxon>Parameciidae</taxon>
        <taxon>Paramecium</taxon>
    </lineage>
</organism>
<evidence type="ECO:0000259" key="3">
    <source>
        <dbReference type="PROSITE" id="PS50011"/>
    </source>
</evidence>
<dbReference type="PROSITE" id="PS50011">
    <property type="entry name" value="PROTEIN_KINASE_DOM"/>
    <property type="match status" value="1"/>
</dbReference>
<feature type="domain" description="Protein kinase" evidence="3">
    <location>
        <begin position="281"/>
        <end position="581"/>
    </location>
</feature>
<dbReference type="InterPro" id="IPR011009">
    <property type="entry name" value="Kinase-like_dom_sf"/>
</dbReference>
<accession>A0E8K2</accession>
<gene>
    <name evidence="4" type="ORF">GSPATT00024348001</name>
</gene>
<dbReference type="AlphaFoldDB" id="A0E8K2"/>
<reference evidence="4 5" key="1">
    <citation type="journal article" date="2006" name="Nature">
        <title>Global trends of whole-genome duplications revealed by the ciliate Paramecium tetraurelia.</title>
        <authorList>
            <consortium name="Genoscope"/>
            <person name="Aury J.-M."/>
            <person name="Jaillon O."/>
            <person name="Duret L."/>
            <person name="Noel B."/>
            <person name="Jubin C."/>
            <person name="Porcel B.M."/>
            <person name="Segurens B."/>
            <person name="Daubin V."/>
            <person name="Anthouard V."/>
            <person name="Aiach N."/>
            <person name="Arnaiz O."/>
            <person name="Billaut A."/>
            <person name="Beisson J."/>
            <person name="Blanc I."/>
            <person name="Bouhouche K."/>
            <person name="Camara F."/>
            <person name="Duharcourt S."/>
            <person name="Guigo R."/>
            <person name="Gogendeau D."/>
            <person name="Katinka M."/>
            <person name="Keller A.-M."/>
            <person name="Kissmehl R."/>
            <person name="Klotz C."/>
            <person name="Koll F."/>
            <person name="Le Moue A."/>
            <person name="Lepere C."/>
            <person name="Malinsky S."/>
            <person name="Nowacki M."/>
            <person name="Nowak J.K."/>
            <person name="Plattner H."/>
            <person name="Poulain J."/>
            <person name="Ruiz F."/>
            <person name="Serrano V."/>
            <person name="Zagulski M."/>
            <person name="Dessen P."/>
            <person name="Betermier M."/>
            <person name="Weissenbach J."/>
            <person name="Scarpelli C."/>
            <person name="Schachter V."/>
            <person name="Sperling L."/>
            <person name="Meyer E."/>
            <person name="Cohen J."/>
            <person name="Wincker P."/>
        </authorList>
    </citation>
    <scope>NUCLEOTIDE SEQUENCE [LARGE SCALE GENOMIC DNA]</scope>
    <source>
        <strain evidence="4 5">Stock d4-2</strain>
    </source>
</reference>